<name>A0A6A0GWS7_HYAAZ</name>
<reference evidence="1" key="1">
    <citation type="submission" date="2014-08" db="EMBL/GenBank/DDBJ databases">
        <authorList>
            <person name="Murali S."/>
            <person name="Richards S."/>
            <person name="Bandaranaike D."/>
            <person name="Bellair M."/>
            <person name="Blankenburg K."/>
            <person name="Chao H."/>
            <person name="Dinh H."/>
            <person name="Doddapaneni H."/>
            <person name="Dugan-Rocha S."/>
            <person name="Elkadiri S."/>
            <person name="Gnanaolivu R."/>
            <person name="Hughes D."/>
            <person name="Lee S."/>
            <person name="Li M."/>
            <person name="Ming W."/>
            <person name="Munidasa M."/>
            <person name="Muniz J."/>
            <person name="Nguyen L."/>
            <person name="Osuji N."/>
            <person name="Pu L.-L."/>
            <person name="Puazo M."/>
            <person name="Skinner E."/>
            <person name="Qu C."/>
            <person name="Quiroz J."/>
            <person name="Raj R."/>
            <person name="Weissenberger G."/>
            <person name="Xin Y."/>
            <person name="Zou X."/>
            <person name="Han Y."/>
            <person name="Worley K."/>
            <person name="Muzny D."/>
            <person name="Gibbs R."/>
        </authorList>
    </citation>
    <scope>NUCLEOTIDE SEQUENCE</scope>
    <source>
        <strain evidence="1">HAZT.00-mixed</strain>
        <tissue evidence="1">Whole organism</tissue>
    </source>
</reference>
<evidence type="ECO:0000313" key="1">
    <source>
        <dbReference type="EMBL" id="KAA0191313.1"/>
    </source>
</evidence>
<dbReference type="Proteomes" id="UP000711488">
    <property type="component" value="Unassembled WGS sequence"/>
</dbReference>
<accession>A0A6A0GWS7</accession>
<evidence type="ECO:0008006" key="2">
    <source>
        <dbReference type="Google" id="ProtNLM"/>
    </source>
</evidence>
<gene>
    <name evidence="1" type="ORF">HAZT_HAZT004507</name>
</gene>
<reference evidence="1" key="3">
    <citation type="submission" date="2019-06" db="EMBL/GenBank/DDBJ databases">
        <authorList>
            <person name="Poynton C."/>
            <person name="Hasenbein S."/>
            <person name="Benoit J.B."/>
            <person name="Sepulveda M.S."/>
            <person name="Poelchau M.F."/>
            <person name="Murali S.C."/>
            <person name="Chen S."/>
            <person name="Glastad K.M."/>
            <person name="Werren J.H."/>
            <person name="Vineis J.H."/>
            <person name="Bowen J.L."/>
            <person name="Friedrich M."/>
            <person name="Jones J."/>
            <person name="Robertson H.M."/>
            <person name="Feyereisen R."/>
            <person name="Mechler-Hickson A."/>
            <person name="Mathers N."/>
            <person name="Lee C.E."/>
            <person name="Colbourne J.K."/>
            <person name="Biales A."/>
            <person name="Johnston J.S."/>
            <person name="Wellborn G.A."/>
            <person name="Rosendale A.J."/>
            <person name="Cridge A.G."/>
            <person name="Munoz-Torres M.C."/>
            <person name="Bain P.A."/>
            <person name="Manny A.R."/>
            <person name="Major K.M."/>
            <person name="Lambert F.N."/>
            <person name="Vulpe C.D."/>
            <person name="Tuck P."/>
            <person name="Blalock B.J."/>
            <person name="Lin Y.-Y."/>
            <person name="Smith M.E."/>
            <person name="Ochoa-Acuna H."/>
            <person name="Chen M.-J.M."/>
            <person name="Childers C.P."/>
            <person name="Qu J."/>
            <person name="Dugan S."/>
            <person name="Lee S.L."/>
            <person name="Chao H."/>
            <person name="Dinh H."/>
            <person name="Han Y."/>
            <person name="Doddapaneni H."/>
            <person name="Worley K.C."/>
            <person name="Muzny D.M."/>
            <person name="Gibbs R.A."/>
            <person name="Richards S."/>
        </authorList>
    </citation>
    <scope>NUCLEOTIDE SEQUENCE</scope>
    <source>
        <strain evidence="1">HAZT.00-mixed</strain>
        <tissue evidence="1">Whole organism</tissue>
    </source>
</reference>
<sequence length="69" mass="8051">MAGESIRLPCEVDEKNCGGFHNIKWYKNTDRVYVFSERDSFKRAEGPLYGRWVVVCGLRSLVPEVKVWE</sequence>
<comment type="caution">
    <text evidence="1">The sequence shown here is derived from an EMBL/GenBank/DDBJ whole genome shotgun (WGS) entry which is preliminary data.</text>
</comment>
<protein>
    <recommendedName>
        <fullName evidence="2">Ig-like domain-containing protein</fullName>
    </recommendedName>
</protein>
<reference evidence="1" key="2">
    <citation type="journal article" date="2018" name="Environ. Sci. Technol.">
        <title>The Toxicogenome of Hyalella azteca: A Model for Sediment Ecotoxicology and Evolutionary Toxicology.</title>
        <authorList>
            <person name="Poynton H.C."/>
            <person name="Hasenbein S."/>
            <person name="Benoit J.B."/>
            <person name="Sepulveda M.S."/>
            <person name="Poelchau M.F."/>
            <person name="Hughes D.S.T."/>
            <person name="Murali S.C."/>
            <person name="Chen S."/>
            <person name="Glastad K.M."/>
            <person name="Goodisman M.A.D."/>
            <person name="Werren J.H."/>
            <person name="Vineis J.H."/>
            <person name="Bowen J.L."/>
            <person name="Friedrich M."/>
            <person name="Jones J."/>
            <person name="Robertson H.M."/>
            <person name="Feyereisen R."/>
            <person name="Mechler-Hickson A."/>
            <person name="Mathers N."/>
            <person name="Lee C.E."/>
            <person name="Colbourne J.K."/>
            <person name="Biales A."/>
            <person name="Johnston J.S."/>
            <person name="Wellborn G.A."/>
            <person name="Rosendale A.J."/>
            <person name="Cridge A.G."/>
            <person name="Munoz-Torres M.C."/>
            <person name="Bain P.A."/>
            <person name="Manny A.R."/>
            <person name="Major K.M."/>
            <person name="Lambert F.N."/>
            <person name="Vulpe C.D."/>
            <person name="Tuck P."/>
            <person name="Blalock B.J."/>
            <person name="Lin Y.Y."/>
            <person name="Smith M.E."/>
            <person name="Ochoa-Acuna H."/>
            <person name="Chen M.M."/>
            <person name="Childers C.P."/>
            <person name="Qu J."/>
            <person name="Dugan S."/>
            <person name="Lee S.L."/>
            <person name="Chao H."/>
            <person name="Dinh H."/>
            <person name="Han Y."/>
            <person name="Doddapaneni H."/>
            <person name="Worley K.C."/>
            <person name="Muzny D.M."/>
            <person name="Gibbs R.A."/>
            <person name="Richards S."/>
        </authorList>
    </citation>
    <scope>NUCLEOTIDE SEQUENCE</scope>
    <source>
        <strain evidence="1">HAZT.00-mixed</strain>
        <tissue evidence="1">Whole organism</tissue>
    </source>
</reference>
<dbReference type="EMBL" id="JQDR03012387">
    <property type="protein sequence ID" value="KAA0191313.1"/>
    <property type="molecule type" value="Genomic_DNA"/>
</dbReference>
<proteinExistence type="predicted"/>
<organism evidence="1">
    <name type="scientific">Hyalella azteca</name>
    <name type="common">Amphipod</name>
    <dbReference type="NCBI Taxonomy" id="294128"/>
    <lineage>
        <taxon>Eukaryota</taxon>
        <taxon>Metazoa</taxon>
        <taxon>Ecdysozoa</taxon>
        <taxon>Arthropoda</taxon>
        <taxon>Crustacea</taxon>
        <taxon>Multicrustacea</taxon>
        <taxon>Malacostraca</taxon>
        <taxon>Eumalacostraca</taxon>
        <taxon>Peracarida</taxon>
        <taxon>Amphipoda</taxon>
        <taxon>Senticaudata</taxon>
        <taxon>Talitrida</taxon>
        <taxon>Talitroidea</taxon>
        <taxon>Hyalellidae</taxon>
        <taxon>Hyalella</taxon>
    </lineage>
</organism>
<dbReference type="AlphaFoldDB" id="A0A6A0GWS7"/>